<dbReference type="NCBIfam" id="TIGR03534">
    <property type="entry name" value="RF_mod_PrmC"/>
    <property type="match status" value="1"/>
</dbReference>
<dbReference type="Gene3D" id="3.40.50.150">
    <property type="entry name" value="Vaccinia Virus protein VP39"/>
    <property type="match status" value="1"/>
</dbReference>
<dbReference type="Pfam" id="PF05175">
    <property type="entry name" value="MTS"/>
    <property type="match status" value="1"/>
</dbReference>
<evidence type="ECO:0000256" key="3">
    <source>
        <dbReference type="ARBA" id="ARBA00022691"/>
    </source>
</evidence>
<gene>
    <name evidence="5" type="primary">prmC</name>
    <name evidence="8" type="ORF">EDC64_11597</name>
</gene>
<dbReference type="GO" id="GO:0102559">
    <property type="term" value="F:peptide chain release factor N(5)-glutamine methyltransferase activity"/>
    <property type="evidence" value="ECO:0007669"/>
    <property type="project" value="UniProtKB-EC"/>
</dbReference>
<feature type="binding site" evidence="5">
    <location>
        <begin position="186"/>
        <end position="189"/>
    </location>
    <ligand>
        <name>substrate</name>
    </ligand>
</feature>
<accession>A0A4R3LQT6</accession>
<dbReference type="EC" id="2.1.1.297" evidence="5"/>
<dbReference type="InterPro" id="IPR007848">
    <property type="entry name" value="Small_mtfrase_dom"/>
</dbReference>
<evidence type="ECO:0000256" key="1">
    <source>
        <dbReference type="ARBA" id="ARBA00022603"/>
    </source>
</evidence>
<dbReference type="InterPro" id="IPR004556">
    <property type="entry name" value="HemK-like"/>
</dbReference>
<dbReference type="Gene3D" id="1.10.8.10">
    <property type="entry name" value="DNA helicase RuvA subunit, C-terminal domain"/>
    <property type="match status" value="1"/>
</dbReference>
<feature type="binding site" evidence="5">
    <location>
        <position position="143"/>
    </location>
    <ligand>
        <name>S-adenosyl-L-methionine</name>
        <dbReference type="ChEBI" id="CHEBI:59789"/>
    </ligand>
</feature>
<dbReference type="PANTHER" id="PTHR18895:SF74">
    <property type="entry name" value="MTRF1L RELEASE FACTOR GLUTAMINE METHYLTRANSFERASE"/>
    <property type="match status" value="1"/>
</dbReference>
<feature type="domain" description="Release factor glutamine methyltransferase N-terminal" evidence="7">
    <location>
        <begin position="7"/>
        <end position="74"/>
    </location>
</feature>
<dbReference type="Pfam" id="PF17827">
    <property type="entry name" value="PrmC_N"/>
    <property type="match status" value="1"/>
</dbReference>
<dbReference type="HAMAP" id="MF_02126">
    <property type="entry name" value="RF_methyltr_PrmC"/>
    <property type="match status" value="1"/>
</dbReference>
<dbReference type="OrthoDB" id="9800643at2"/>
<feature type="binding site" evidence="5">
    <location>
        <position position="172"/>
    </location>
    <ligand>
        <name>S-adenosyl-L-methionine</name>
        <dbReference type="ChEBI" id="CHEBI:59789"/>
    </ligand>
</feature>
<dbReference type="RefSeq" id="WP_132034617.1">
    <property type="nucleotide sequence ID" value="NZ_SMAI01000015.1"/>
</dbReference>
<dbReference type="GO" id="GO:0032259">
    <property type="term" value="P:methylation"/>
    <property type="evidence" value="ECO:0007669"/>
    <property type="project" value="UniProtKB-KW"/>
</dbReference>
<dbReference type="EMBL" id="SMAI01000015">
    <property type="protein sequence ID" value="TCT02066.1"/>
    <property type="molecule type" value="Genomic_DNA"/>
</dbReference>
<comment type="caution">
    <text evidence="8">The sequence shown here is derived from an EMBL/GenBank/DDBJ whole genome shotgun (WGS) entry which is preliminary data.</text>
</comment>
<sequence>MAMRSALRRDMAARLRAAGIPGADLDARLLTAHALDIAAADLLIDRPVAPHEAAQAAALMARRLAGEPVARILGEKEFWSLPFVLAPETLVPRPDTETVVEEALSGVSDRSAPLCLLDLGTGSGAILAALLTELPGAFGIGVDRAFGAARVARDNLARLGLGARTAILVGDWAGALKPRFDLVVSNPPYIRSDAIAGLDREVREHDPIDALDGGADGLQAYQAIARDLPRLLAPGGRVVLELGVGQEDAVSALLAQSGLTVSAAARRDLSGIARALSATLPLDAPA</sequence>
<dbReference type="Proteomes" id="UP000294664">
    <property type="component" value="Unassembled WGS sequence"/>
</dbReference>
<feature type="binding site" evidence="5">
    <location>
        <begin position="120"/>
        <end position="124"/>
    </location>
    <ligand>
        <name>S-adenosyl-L-methionine</name>
        <dbReference type="ChEBI" id="CHEBI:59789"/>
    </ligand>
</feature>
<comment type="function">
    <text evidence="5">Methylates the class 1 translation termination release factors RF1/PrfA and RF2/PrfB on the glutamine residue of the universally conserved GGQ motif.</text>
</comment>
<evidence type="ECO:0000259" key="6">
    <source>
        <dbReference type="Pfam" id="PF05175"/>
    </source>
</evidence>
<dbReference type="InterPro" id="IPR002052">
    <property type="entry name" value="DNA_methylase_N6_adenine_CS"/>
</dbReference>
<organism evidence="8 9">
    <name type="scientific">Aquabacter spiritensis</name>
    <dbReference type="NCBI Taxonomy" id="933073"/>
    <lineage>
        <taxon>Bacteria</taxon>
        <taxon>Pseudomonadati</taxon>
        <taxon>Pseudomonadota</taxon>
        <taxon>Alphaproteobacteria</taxon>
        <taxon>Hyphomicrobiales</taxon>
        <taxon>Xanthobacteraceae</taxon>
        <taxon>Aquabacter</taxon>
    </lineage>
</organism>
<reference evidence="8 9" key="1">
    <citation type="submission" date="2019-03" db="EMBL/GenBank/DDBJ databases">
        <title>Genomic Encyclopedia of Type Strains, Phase IV (KMG-IV): sequencing the most valuable type-strain genomes for metagenomic binning, comparative biology and taxonomic classification.</title>
        <authorList>
            <person name="Goeker M."/>
        </authorList>
    </citation>
    <scope>NUCLEOTIDE SEQUENCE [LARGE SCALE GENOMIC DNA]</scope>
    <source>
        <strain evidence="8 9">DSM 9035</strain>
    </source>
</reference>
<dbReference type="CDD" id="cd02440">
    <property type="entry name" value="AdoMet_MTases"/>
    <property type="match status" value="1"/>
</dbReference>
<keyword evidence="9" id="KW-1185">Reference proteome</keyword>
<evidence type="ECO:0000313" key="9">
    <source>
        <dbReference type="Proteomes" id="UP000294664"/>
    </source>
</evidence>
<dbReference type="InterPro" id="IPR040758">
    <property type="entry name" value="PrmC_N"/>
</dbReference>
<proteinExistence type="inferred from homology"/>
<dbReference type="InterPro" id="IPR029063">
    <property type="entry name" value="SAM-dependent_MTases_sf"/>
</dbReference>
<dbReference type="PANTHER" id="PTHR18895">
    <property type="entry name" value="HEMK METHYLTRANSFERASE"/>
    <property type="match status" value="1"/>
</dbReference>
<evidence type="ECO:0000259" key="7">
    <source>
        <dbReference type="Pfam" id="PF17827"/>
    </source>
</evidence>
<evidence type="ECO:0000256" key="4">
    <source>
        <dbReference type="ARBA" id="ARBA00048391"/>
    </source>
</evidence>
<keyword evidence="2 5" id="KW-0808">Transferase</keyword>
<evidence type="ECO:0000256" key="5">
    <source>
        <dbReference type="HAMAP-Rule" id="MF_02126"/>
    </source>
</evidence>
<comment type="similarity">
    <text evidence="5">Belongs to the protein N5-glutamine methyltransferase family. PrmC subfamily.</text>
</comment>
<feature type="binding site" evidence="5">
    <location>
        <position position="186"/>
    </location>
    <ligand>
        <name>S-adenosyl-L-methionine</name>
        <dbReference type="ChEBI" id="CHEBI:59789"/>
    </ligand>
</feature>
<dbReference type="GO" id="GO:0003676">
    <property type="term" value="F:nucleic acid binding"/>
    <property type="evidence" value="ECO:0007669"/>
    <property type="project" value="InterPro"/>
</dbReference>
<dbReference type="InterPro" id="IPR050320">
    <property type="entry name" value="N5-glutamine_MTase"/>
</dbReference>
<dbReference type="PROSITE" id="PS00092">
    <property type="entry name" value="N6_MTASE"/>
    <property type="match status" value="1"/>
</dbReference>
<evidence type="ECO:0000256" key="2">
    <source>
        <dbReference type="ARBA" id="ARBA00022679"/>
    </source>
</evidence>
<keyword evidence="1 5" id="KW-0489">Methyltransferase</keyword>
<keyword evidence="3 5" id="KW-0949">S-adenosyl-L-methionine</keyword>
<comment type="catalytic activity">
    <reaction evidence="4 5">
        <text>L-glutaminyl-[peptide chain release factor] + S-adenosyl-L-methionine = N(5)-methyl-L-glutaminyl-[peptide chain release factor] + S-adenosyl-L-homocysteine + H(+)</text>
        <dbReference type="Rhea" id="RHEA:42896"/>
        <dbReference type="Rhea" id="RHEA-COMP:10271"/>
        <dbReference type="Rhea" id="RHEA-COMP:10272"/>
        <dbReference type="ChEBI" id="CHEBI:15378"/>
        <dbReference type="ChEBI" id="CHEBI:30011"/>
        <dbReference type="ChEBI" id="CHEBI:57856"/>
        <dbReference type="ChEBI" id="CHEBI:59789"/>
        <dbReference type="ChEBI" id="CHEBI:61891"/>
        <dbReference type="EC" id="2.1.1.297"/>
    </reaction>
</comment>
<protein>
    <recommendedName>
        <fullName evidence="5">Release factor glutamine methyltransferase</fullName>
        <shortName evidence="5">RF MTase</shortName>
        <ecNumber evidence="5">2.1.1.297</ecNumber>
    </recommendedName>
    <alternativeName>
        <fullName evidence="5">N5-glutamine methyltransferase PrmC</fullName>
    </alternativeName>
    <alternativeName>
        <fullName evidence="5">Protein-(glutamine-N5) MTase PrmC</fullName>
    </alternativeName>
    <alternativeName>
        <fullName evidence="5">Protein-glutamine N-methyltransferase PrmC</fullName>
    </alternativeName>
</protein>
<name>A0A4R3LQT6_9HYPH</name>
<dbReference type="InterPro" id="IPR019874">
    <property type="entry name" value="RF_methyltr_PrmC"/>
</dbReference>
<evidence type="ECO:0000313" key="8">
    <source>
        <dbReference type="EMBL" id="TCT02066.1"/>
    </source>
</evidence>
<feature type="domain" description="Methyltransferase small" evidence="6">
    <location>
        <begin position="116"/>
        <end position="191"/>
    </location>
</feature>
<dbReference type="AlphaFoldDB" id="A0A4R3LQT6"/>
<dbReference type="SUPFAM" id="SSF53335">
    <property type="entry name" value="S-adenosyl-L-methionine-dependent methyltransferases"/>
    <property type="match status" value="1"/>
</dbReference>
<dbReference type="NCBIfam" id="TIGR00536">
    <property type="entry name" value="hemK_fam"/>
    <property type="match status" value="1"/>
</dbReference>